<comment type="caution">
    <text evidence="8">The sequence shown here is derived from an EMBL/GenBank/DDBJ whole genome shotgun (WGS) entry which is preliminary data.</text>
</comment>
<feature type="domain" description="RNA polymerase sigma factor 70 region 4 type 2" evidence="7">
    <location>
        <begin position="124"/>
        <end position="172"/>
    </location>
</feature>
<dbReference type="InterPro" id="IPR013324">
    <property type="entry name" value="RNA_pol_sigma_r3/r4-like"/>
</dbReference>
<evidence type="ECO:0000259" key="7">
    <source>
        <dbReference type="Pfam" id="PF08281"/>
    </source>
</evidence>
<protein>
    <submittedName>
        <fullName evidence="8">Sigma-70 family RNA polymerase sigma factor</fullName>
    </submittedName>
</protein>
<feature type="domain" description="RNA polymerase sigma-70 region 2" evidence="6">
    <location>
        <begin position="46"/>
        <end position="90"/>
    </location>
</feature>
<dbReference type="InterPro" id="IPR039425">
    <property type="entry name" value="RNA_pol_sigma-70-like"/>
</dbReference>
<keyword evidence="3" id="KW-0731">Sigma factor</keyword>
<dbReference type="InterPro" id="IPR036388">
    <property type="entry name" value="WH-like_DNA-bd_sf"/>
</dbReference>
<evidence type="ECO:0000313" key="9">
    <source>
        <dbReference type="Proteomes" id="UP000273119"/>
    </source>
</evidence>
<dbReference type="RefSeq" id="WP_121485656.1">
    <property type="nucleotide sequence ID" value="NZ_QQXL01000006.1"/>
</dbReference>
<dbReference type="GO" id="GO:0003677">
    <property type="term" value="F:DNA binding"/>
    <property type="evidence" value="ECO:0007669"/>
    <property type="project" value="UniProtKB-KW"/>
</dbReference>
<name>A0A496PHM0_9MICC</name>
<evidence type="ECO:0000256" key="4">
    <source>
        <dbReference type="ARBA" id="ARBA00023125"/>
    </source>
</evidence>
<dbReference type="InterPro" id="IPR013249">
    <property type="entry name" value="RNA_pol_sigma70_r4_t2"/>
</dbReference>
<reference evidence="8 9" key="1">
    <citation type="submission" date="2018-07" db="EMBL/GenBank/DDBJ databases">
        <title>Arthrobacter sp. nov., isolated from raw cow's milk with high bacterial count.</title>
        <authorList>
            <person name="Hahne J."/>
            <person name="Isele D."/>
            <person name="Lipski A."/>
        </authorList>
    </citation>
    <scope>NUCLEOTIDE SEQUENCE [LARGE SCALE GENOMIC DNA]</scope>
    <source>
        <strain evidence="8 9">JZ R-183</strain>
    </source>
</reference>
<evidence type="ECO:0000256" key="3">
    <source>
        <dbReference type="ARBA" id="ARBA00023082"/>
    </source>
</evidence>
<evidence type="ECO:0000256" key="5">
    <source>
        <dbReference type="ARBA" id="ARBA00023163"/>
    </source>
</evidence>
<dbReference type="SUPFAM" id="SSF88659">
    <property type="entry name" value="Sigma3 and sigma4 domains of RNA polymerase sigma factors"/>
    <property type="match status" value="1"/>
</dbReference>
<dbReference type="InterPro" id="IPR014284">
    <property type="entry name" value="RNA_pol_sigma-70_dom"/>
</dbReference>
<dbReference type="Pfam" id="PF04542">
    <property type="entry name" value="Sigma70_r2"/>
    <property type="match status" value="1"/>
</dbReference>
<keyword evidence="5" id="KW-0804">Transcription</keyword>
<evidence type="ECO:0000259" key="6">
    <source>
        <dbReference type="Pfam" id="PF04542"/>
    </source>
</evidence>
<dbReference type="GO" id="GO:0006352">
    <property type="term" value="P:DNA-templated transcription initiation"/>
    <property type="evidence" value="ECO:0007669"/>
    <property type="project" value="InterPro"/>
</dbReference>
<dbReference type="InterPro" id="IPR007627">
    <property type="entry name" value="RNA_pol_sigma70_r2"/>
</dbReference>
<proteinExistence type="inferred from homology"/>
<dbReference type="PANTHER" id="PTHR43133">
    <property type="entry name" value="RNA POLYMERASE ECF-TYPE SIGMA FACTO"/>
    <property type="match status" value="1"/>
</dbReference>
<gene>
    <name evidence="8" type="ORF">DWQ67_11025</name>
</gene>
<keyword evidence="4" id="KW-0238">DNA-binding</keyword>
<dbReference type="Gene3D" id="1.10.10.10">
    <property type="entry name" value="Winged helix-like DNA-binding domain superfamily/Winged helix DNA-binding domain"/>
    <property type="match status" value="1"/>
</dbReference>
<organism evidence="8 9">
    <name type="scientific">Galactobacter caseinivorans</name>
    <dbReference type="NCBI Taxonomy" id="2676123"/>
    <lineage>
        <taxon>Bacteria</taxon>
        <taxon>Bacillati</taxon>
        <taxon>Actinomycetota</taxon>
        <taxon>Actinomycetes</taxon>
        <taxon>Micrococcales</taxon>
        <taxon>Micrococcaceae</taxon>
        <taxon>Galactobacter</taxon>
    </lineage>
</organism>
<dbReference type="SUPFAM" id="SSF88946">
    <property type="entry name" value="Sigma2 domain of RNA polymerase sigma factors"/>
    <property type="match status" value="1"/>
</dbReference>
<dbReference type="Proteomes" id="UP000273119">
    <property type="component" value="Unassembled WGS sequence"/>
</dbReference>
<sequence>MSLRRASDHDLLALLHDGDSPAAAELWKRHYRSGVTAAAAQPGVTDPEGLASEAFVRVLEQVRNQGGPTGAFRPYYFTIVRNQAKQDLRDPRTTDLDSAAELQDPAEQPDQVIQRKLGQGVLASAYASLPQRTQAILWYTEVESLKPREVALLLGLKPNTVSARATRARRALREAWVAQHVAAVGAPGAA</sequence>
<keyword evidence="9" id="KW-1185">Reference proteome</keyword>
<dbReference type="Pfam" id="PF08281">
    <property type="entry name" value="Sigma70_r4_2"/>
    <property type="match status" value="1"/>
</dbReference>
<evidence type="ECO:0000313" key="8">
    <source>
        <dbReference type="EMBL" id="RKW69984.1"/>
    </source>
</evidence>
<accession>A0A496PHM0</accession>
<dbReference type="PANTHER" id="PTHR43133:SF8">
    <property type="entry name" value="RNA POLYMERASE SIGMA FACTOR HI_1459-RELATED"/>
    <property type="match status" value="1"/>
</dbReference>
<keyword evidence="2" id="KW-0805">Transcription regulation</keyword>
<evidence type="ECO:0000256" key="2">
    <source>
        <dbReference type="ARBA" id="ARBA00023015"/>
    </source>
</evidence>
<dbReference type="Gene3D" id="1.10.1740.10">
    <property type="match status" value="1"/>
</dbReference>
<dbReference type="InterPro" id="IPR013325">
    <property type="entry name" value="RNA_pol_sigma_r2"/>
</dbReference>
<comment type="similarity">
    <text evidence="1">Belongs to the sigma-70 factor family. ECF subfamily.</text>
</comment>
<dbReference type="NCBIfam" id="TIGR02937">
    <property type="entry name" value="sigma70-ECF"/>
    <property type="match status" value="1"/>
</dbReference>
<dbReference type="EMBL" id="QQXL01000006">
    <property type="protein sequence ID" value="RKW69984.1"/>
    <property type="molecule type" value="Genomic_DNA"/>
</dbReference>
<dbReference type="AlphaFoldDB" id="A0A496PHM0"/>
<evidence type="ECO:0000256" key="1">
    <source>
        <dbReference type="ARBA" id="ARBA00010641"/>
    </source>
</evidence>
<dbReference type="GO" id="GO:0016987">
    <property type="term" value="F:sigma factor activity"/>
    <property type="evidence" value="ECO:0007669"/>
    <property type="project" value="UniProtKB-KW"/>
</dbReference>